<organism evidence="2 3">
    <name type="scientific">Chromobacterium sinusclupearum</name>
    <dbReference type="NCBI Taxonomy" id="2077146"/>
    <lineage>
        <taxon>Bacteria</taxon>
        <taxon>Pseudomonadati</taxon>
        <taxon>Pseudomonadota</taxon>
        <taxon>Betaproteobacteria</taxon>
        <taxon>Neisseriales</taxon>
        <taxon>Chromobacteriaceae</taxon>
        <taxon>Chromobacterium</taxon>
    </lineage>
</organism>
<dbReference type="Proteomes" id="UP000236416">
    <property type="component" value="Unassembled WGS sequence"/>
</dbReference>
<dbReference type="EMBL" id="PPTF01000073">
    <property type="protein sequence ID" value="POA97616.1"/>
    <property type="molecule type" value="Genomic_DNA"/>
</dbReference>
<dbReference type="Gene3D" id="3.40.50.12580">
    <property type="match status" value="1"/>
</dbReference>
<keyword evidence="3" id="KW-1185">Reference proteome</keyword>
<dbReference type="InterPro" id="IPR011990">
    <property type="entry name" value="TPR-like_helical_dom_sf"/>
</dbReference>
<name>A0A2K4MKM7_9NEIS</name>
<dbReference type="SUPFAM" id="SSF53756">
    <property type="entry name" value="UDP-Glycosyltransferase/glycogen phosphorylase"/>
    <property type="match status" value="1"/>
</dbReference>
<gene>
    <name evidence="2" type="ORF">C2134_17485</name>
</gene>
<dbReference type="PANTHER" id="PTHR22916:SF3">
    <property type="entry name" value="UDP-GLCNAC:BETAGAL BETA-1,3-N-ACETYLGLUCOSAMINYLTRANSFERASE-LIKE PROTEIN 1"/>
    <property type="match status" value="1"/>
</dbReference>
<reference evidence="2 3" key="1">
    <citation type="submission" date="2018-01" db="EMBL/GenBank/DDBJ databases">
        <title>Genomic Sequence of Chromobacterium MWU13-2610 from wild cranberry bogs within the Cape Cod National Seashore.</title>
        <authorList>
            <person name="O'Hara-Hanley K."/>
            <person name="Soby S."/>
            <person name="Harrison A."/>
        </authorList>
    </citation>
    <scope>NUCLEOTIDE SEQUENCE [LARGE SCALE GENOMIC DNA]</scope>
    <source>
        <strain evidence="2 3">MWU13-2610</strain>
    </source>
</reference>
<dbReference type="Pfam" id="PF00535">
    <property type="entry name" value="Glycos_transf_2"/>
    <property type="match status" value="1"/>
</dbReference>
<dbReference type="PANTHER" id="PTHR22916">
    <property type="entry name" value="GLYCOSYLTRANSFERASE"/>
    <property type="match status" value="1"/>
</dbReference>
<dbReference type="InterPro" id="IPR043148">
    <property type="entry name" value="TagF_C"/>
</dbReference>
<dbReference type="CDD" id="cd00761">
    <property type="entry name" value="Glyco_tranf_GTA_type"/>
    <property type="match status" value="1"/>
</dbReference>
<dbReference type="GO" id="GO:0047355">
    <property type="term" value="F:CDP-glycerol glycerophosphotransferase activity"/>
    <property type="evidence" value="ECO:0007669"/>
    <property type="project" value="InterPro"/>
</dbReference>
<proteinExistence type="predicted"/>
<keyword evidence="2" id="KW-0808">Transferase</keyword>
<dbReference type="SUPFAM" id="SSF53448">
    <property type="entry name" value="Nucleotide-diphospho-sugar transferases"/>
    <property type="match status" value="1"/>
</dbReference>
<protein>
    <submittedName>
        <fullName evidence="2">Beta-1,3-glucosyltransferase</fullName>
    </submittedName>
</protein>
<dbReference type="Gene3D" id="1.25.40.10">
    <property type="entry name" value="Tetratricopeptide repeat domain"/>
    <property type="match status" value="3"/>
</dbReference>
<dbReference type="GO" id="GO:0016758">
    <property type="term" value="F:hexosyltransferase activity"/>
    <property type="evidence" value="ECO:0007669"/>
    <property type="project" value="UniProtKB-ARBA"/>
</dbReference>
<accession>A0A2K4MKM7</accession>
<dbReference type="SUPFAM" id="SSF48452">
    <property type="entry name" value="TPR-like"/>
    <property type="match status" value="3"/>
</dbReference>
<feature type="domain" description="Glycosyltransferase 2-like" evidence="1">
    <location>
        <begin position="43"/>
        <end position="153"/>
    </location>
</feature>
<dbReference type="InterPro" id="IPR001173">
    <property type="entry name" value="Glyco_trans_2-like"/>
</dbReference>
<evidence type="ECO:0000313" key="2">
    <source>
        <dbReference type="EMBL" id="POA97616.1"/>
    </source>
</evidence>
<dbReference type="GO" id="GO:0016020">
    <property type="term" value="C:membrane"/>
    <property type="evidence" value="ECO:0007669"/>
    <property type="project" value="InterPro"/>
</dbReference>
<sequence>MNRKFKKLLRNPKLFVKDMVVKHGRKMGVLPPDPETLGYYQYTVVSAVYNVGRYLDDFFNSLVKQKLDFKRHIHLIMVDDGSTDNSAEIIKGWQKKYPDNITYIWKENGGQASARNLGLELVKTEWVTFIDPDDFLEKSYFYNIDREIYNNKDNCLELVCTNLIFFFEEKNEISDTHPLRYRFDNPGPFSASDLKNNIQLSASTAIFKTGIIASNNIRFNCDIKPSFEDAHFVNIYLCYIFKKNVTFLKKAKYIYRKRSDGSSTLDKSWKNPSLFDEVLQIGCIGVLEQFKKNHNYVPVYIQRTILYHLIWYIKKIIRDENSLNHLSTTQKDNFISKTKKIFSYIDAKTILSFNLAGTWFLHKVGMLYQFKGISPDFNIAYISAYDAKKNQILIKYFSSSDELEEIKIDEKRIIPDFRKKIQHKLNGEKFIDENLLWIPIPESGLLSFSHEKKPCKITLGSKQHPARIAIESIKNYFSELMPFKDVKNEFSNSWLFIDRDAQADDNAEHLYRYIKNNHPDQKIYFSLSRESHDWERLISDGFNLIEFGSDQHAAALQGCEKLISSNIDKYISNFLGPRMMLGRHTVFLQHGVIMHDHSSWLNTKEQIDCFITTTPSEYNSIISDDSLYKFTKKEVVLTGLPRHDSLLANRNRTDKIIVIMPTWRNSIVGKAKNLSFQREFNHDFVQTDFFKHWNSLIQNNELKQLCSNFNFRIFFFPHVNLQPYIPEFNIPDHIEVITHENGSIQNIFQSTSIMITDYSSVAFEMAIQDKPVIYYQFDSSEIASGSHTFKPGYFNYKKDGFGPVVIDERALLNELEHILRNDGRPSPAILERIKKTFPFRDGNNCERAYQAIIALDSARDPNFIDAKIIQQYAKQARKNHDWPFAERLWTRLIECSNKPNNTLNLVYLSEALRCQGKLQKAENILGEVHTCEVDNFAIMEKARIAMACHNWNCAIDLWHYASPLHTIDRLHYLQCLAELQLIEPYEIEIKNEWALDLPGHHKALVGAWLAIAKQEWQSPIDLMEPALGAFSEEELYLFKPELLLACCLRKQGLLDQAHKQLAAYEKHTTNDPLCREQIALLAQTRGQWDKVVDQLQKAYAQLADMPQPLAPIYAQSLRQLGKEKEAEQAVVQWLKQWPDNLALRQHAAELMLKNQRWEEAMLLLPTLFTSSQDALRQALLPMISTLRANGKLTQAESLFAQCFGETGDGVQIWSDAIWHERANLHMARQQWQQVLCCLDCMEEQTPFDFLMHIQSLAELGYVAELEALLHTPVALEQEASLRQLALAWHCVALQDWPRAASLLLAEISSWSTEDLRALQPQLLLARCLREQGLLDAAHAQLAAFERHSANHPQCRVQIALLASVRGQWDKVLAQISRAYPTFADQPEPLLAIYIQALRMLNKIAEAELALQALLPSHPNNQELQIEAARLATDCGFWSQAIIRWSHLLSITAEAPFKLAEAYRMTGQLEQAFLTLSSPSCRIPANVEEWKLKAEIAQLTNQWDQAAECWVALIQYYPDQANQENWERLNSVQVIKALKDNNMPLMT</sequence>
<dbReference type="Gene3D" id="3.90.550.10">
    <property type="entry name" value="Spore Coat Polysaccharide Biosynthesis Protein SpsA, Chain A"/>
    <property type="match status" value="1"/>
</dbReference>
<evidence type="ECO:0000259" key="1">
    <source>
        <dbReference type="Pfam" id="PF00535"/>
    </source>
</evidence>
<dbReference type="InterPro" id="IPR007554">
    <property type="entry name" value="Glycerophosphate_synth"/>
</dbReference>
<evidence type="ECO:0000313" key="3">
    <source>
        <dbReference type="Proteomes" id="UP000236416"/>
    </source>
</evidence>
<dbReference type="InterPro" id="IPR029044">
    <property type="entry name" value="Nucleotide-diphossugar_trans"/>
</dbReference>
<dbReference type="Pfam" id="PF04464">
    <property type="entry name" value="Glyphos_transf"/>
    <property type="match status" value="1"/>
</dbReference>
<comment type="caution">
    <text evidence="2">The sequence shown here is derived from an EMBL/GenBank/DDBJ whole genome shotgun (WGS) entry which is preliminary data.</text>
</comment>
<dbReference type="RefSeq" id="WP_103321372.1">
    <property type="nucleotide sequence ID" value="NZ_PPTF01000073.1"/>
</dbReference>